<gene>
    <name evidence="1" type="ordered locus">MTR_4g128490</name>
</gene>
<dbReference type="HOGENOM" id="CLU_2609661_0_0_1"/>
<protein>
    <submittedName>
        <fullName evidence="1 2">Uncharacterized protein</fullName>
    </submittedName>
</protein>
<reference evidence="1 3" key="2">
    <citation type="journal article" date="2014" name="BMC Genomics">
        <title>An improved genome release (version Mt4.0) for the model legume Medicago truncatula.</title>
        <authorList>
            <person name="Tang H."/>
            <person name="Krishnakumar V."/>
            <person name="Bidwell S."/>
            <person name="Rosen B."/>
            <person name="Chan A."/>
            <person name="Zhou S."/>
            <person name="Gentzbittel L."/>
            <person name="Childs K.L."/>
            <person name="Yandell M."/>
            <person name="Gundlach H."/>
            <person name="Mayer K.F."/>
            <person name="Schwartz D.C."/>
            <person name="Town C.D."/>
        </authorList>
    </citation>
    <scope>GENOME REANNOTATION</scope>
    <source>
        <strain evidence="2 3">cv. Jemalong A17</strain>
    </source>
</reference>
<organism evidence="1 3">
    <name type="scientific">Medicago truncatula</name>
    <name type="common">Barrel medic</name>
    <name type="synonym">Medicago tribuloides</name>
    <dbReference type="NCBI Taxonomy" id="3880"/>
    <lineage>
        <taxon>Eukaryota</taxon>
        <taxon>Viridiplantae</taxon>
        <taxon>Streptophyta</taxon>
        <taxon>Embryophyta</taxon>
        <taxon>Tracheophyta</taxon>
        <taxon>Spermatophyta</taxon>
        <taxon>Magnoliopsida</taxon>
        <taxon>eudicotyledons</taxon>
        <taxon>Gunneridae</taxon>
        <taxon>Pentapetalae</taxon>
        <taxon>rosids</taxon>
        <taxon>fabids</taxon>
        <taxon>Fabales</taxon>
        <taxon>Fabaceae</taxon>
        <taxon>Papilionoideae</taxon>
        <taxon>50 kb inversion clade</taxon>
        <taxon>NPAAA clade</taxon>
        <taxon>Hologalegina</taxon>
        <taxon>IRL clade</taxon>
        <taxon>Trifolieae</taxon>
        <taxon>Medicago</taxon>
    </lineage>
</organism>
<dbReference type="PaxDb" id="3880-AES92344"/>
<dbReference type="Proteomes" id="UP000002051">
    <property type="component" value="Chromosome 4"/>
</dbReference>
<evidence type="ECO:0000313" key="3">
    <source>
        <dbReference type="Proteomes" id="UP000002051"/>
    </source>
</evidence>
<reference evidence="2" key="3">
    <citation type="submission" date="2015-04" db="UniProtKB">
        <authorList>
            <consortium name="EnsemblPlants"/>
        </authorList>
    </citation>
    <scope>IDENTIFICATION</scope>
    <source>
        <strain evidence="2">cv. Jemalong A17</strain>
    </source>
</reference>
<proteinExistence type="predicted"/>
<evidence type="ECO:0000313" key="1">
    <source>
        <dbReference type="EMBL" id="AES92344.1"/>
    </source>
</evidence>
<reference evidence="1 3" key="1">
    <citation type="journal article" date="2011" name="Nature">
        <title>The Medicago genome provides insight into the evolution of rhizobial symbioses.</title>
        <authorList>
            <person name="Young N.D."/>
            <person name="Debelle F."/>
            <person name="Oldroyd G.E."/>
            <person name="Geurts R."/>
            <person name="Cannon S.B."/>
            <person name="Udvardi M.K."/>
            <person name="Benedito V.A."/>
            <person name="Mayer K.F."/>
            <person name="Gouzy J."/>
            <person name="Schoof H."/>
            <person name="Van de Peer Y."/>
            <person name="Proost S."/>
            <person name="Cook D.R."/>
            <person name="Meyers B.C."/>
            <person name="Spannagl M."/>
            <person name="Cheung F."/>
            <person name="De Mita S."/>
            <person name="Krishnakumar V."/>
            <person name="Gundlach H."/>
            <person name="Zhou S."/>
            <person name="Mudge J."/>
            <person name="Bharti A.K."/>
            <person name="Murray J.D."/>
            <person name="Naoumkina M.A."/>
            <person name="Rosen B."/>
            <person name="Silverstein K.A."/>
            <person name="Tang H."/>
            <person name="Rombauts S."/>
            <person name="Zhao P.X."/>
            <person name="Zhou P."/>
            <person name="Barbe V."/>
            <person name="Bardou P."/>
            <person name="Bechner M."/>
            <person name="Bellec A."/>
            <person name="Berger A."/>
            <person name="Berges H."/>
            <person name="Bidwell S."/>
            <person name="Bisseling T."/>
            <person name="Choisne N."/>
            <person name="Couloux A."/>
            <person name="Denny R."/>
            <person name="Deshpande S."/>
            <person name="Dai X."/>
            <person name="Doyle J.J."/>
            <person name="Dudez A.M."/>
            <person name="Farmer A.D."/>
            <person name="Fouteau S."/>
            <person name="Franken C."/>
            <person name="Gibelin C."/>
            <person name="Gish J."/>
            <person name="Goldstein S."/>
            <person name="Gonzalez A.J."/>
            <person name="Green P.J."/>
            <person name="Hallab A."/>
            <person name="Hartog M."/>
            <person name="Hua A."/>
            <person name="Humphray S.J."/>
            <person name="Jeong D.H."/>
            <person name="Jing Y."/>
            <person name="Jocker A."/>
            <person name="Kenton S.M."/>
            <person name="Kim D.J."/>
            <person name="Klee K."/>
            <person name="Lai H."/>
            <person name="Lang C."/>
            <person name="Lin S."/>
            <person name="Macmil S.L."/>
            <person name="Magdelenat G."/>
            <person name="Matthews L."/>
            <person name="McCorrison J."/>
            <person name="Monaghan E.L."/>
            <person name="Mun J.H."/>
            <person name="Najar F.Z."/>
            <person name="Nicholson C."/>
            <person name="Noirot C."/>
            <person name="O'Bleness M."/>
            <person name="Paule C.R."/>
            <person name="Poulain J."/>
            <person name="Prion F."/>
            <person name="Qin B."/>
            <person name="Qu C."/>
            <person name="Retzel E.F."/>
            <person name="Riddle C."/>
            <person name="Sallet E."/>
            <person name="Samain S."/>
            <person name="Samson N."/>
            <person name="Sanders I."/>
            <person name="Saurat O."/>
            <person name="Scarpelli C."/>
            <person name="Schiex T."/>
            <person name="Segurens B."/>
            <person name="Severin A.J."/>
            <person name="Sherrier D.J."/>
            <person name="Shi R."/>
            <person name="Sims S."/>
            <person name="Singer S.R."/>
            <person name="Sinharoy S."/>
            <person name="Sterck L."/>
            <person name="Viollet A."/>
            <person name="Wang B.B."/>
            <person name="Wang K."/>
            <person name="Wang M."/>
            <person name="Wang X."/>
            <person name="Warfsmann J."/>
            <person name="Weissenbach J."/>
            <person name="White D.D."/>
            <person name="White J.D."/>
            <person name="Wiley G.B."/>
            <person name="Wincker P."/>
            <person name="Xing Y."/>
            <person name="Yang L."/>
            <person name="Yao Z."/>
            <person name="Ying F."/>
            <person name="Zhai J."/>
            <person name="Zhou L."/>
            <person name="Zuber A."/>
            <person name="Denarie J."/>
            <person name="Dixon R.A."/>
            <person name="May G.D."/>
            <person name="Schwartz D.C."/>
            <person name="Rogers J."/>
            <person name="Quetier F."/>
            <person name="Town C.D."/>
            <person name="Roe B.A."/>
        </authorList>
    </citation>
    <scope>NUCLEOTIDE SEQUENCE [LARGE SCALE GENOMIC DNA]</scope>
    <source>
        <strain evidence="1">A17</strain>
        <strain evidence="2 3">cv. Jemalong A17</strain>
    </source>
</reference>
<dbReference type="EnsemblPlants" id="AES92344">
    <property type="protein sequence ID" value="AES92344"/>
    <property type="gene ID" value="MTR_4g128490"/>
</dbReference>
<accession>G7JD06</accession>
<dbReference type="AlphaFoldDB" id="G7JD06"/>
<sequence length="79" mass="9176">MDQPSDFSYAEKLVAGDLVVFMKNARGAMFNEIRRVVRFVPQQRRSAGAGVHIRRSKNHRKQKKFVFCHQLQSLESVKN</sequence>
<dbReference type="EMBL" id="CM001220">
    <property type="protein sequence ID" value="AES92344.1"/>
    <property type="molecule type" value="Genomic_DNA"/>
</dbReference>
<name>G7JD06_MEDTR</name>
<keyword evidence="3" id="KW-1185">Reference proteome</keyword>
<evidence type="ECO:0000313" key="2">
    <source>
        <dbReference type="EnsemblPlants" id="AES92344"/>
    </source>
</evidence>